<dbReference type="Pfam" id="PF01103">
    <property type="entry name" value="Omp85"/>
    <property type="match status" value="1"/>
</dbReference>
<organism evidence="15 16">
    <name type="scientific">Saliniradius amylolyticus</name>
    <dbReference type="NCBI Taxonomy" id="2183582"/>
    <lineage>
        <taxon>Bacteria</taxon>
        <taxon>Pseudomonadati</taxon>
        <taxon>Pseudomonadota</taxon>
        <taxon>Gammaproteobacteria</taxon>
        <taxon>Alteromonadales</taxon>
        <taxon>Alteromonadaceae</taxon>
        <taxon>Saliniradius</taxon>
    </lineage>
</organism>
<evidence type="ECO:0000256" key="2">
    <source>
        <dbReference type="ARBA" id="ARBA00010248"/>
    </source>
</evidence>
<protein>
    <recommendedName>
        <fullName evidence="3">Translocation and assembly module subunit TamA</fullName>
    </recommendedName>
    <alternativeName>
        <fullName evidence="9">Autotransporter assembly factor TamA</fullName>
    </alternativeName>
</protein>
<name>A0A2S2E5I3_9ALTE</name>
<evidence type="ECO:0000256" key="9">
    <source>
        <dbReference type="ARBA" id="ARBA00033063"/>
    </source>
</evidence>
<dbReference type="GO" id="GO:0097347">
    <property type="term" value="C:TAM protein secretion complex"/>
    <property type="evidence" value="ECO:0007669"/>
    <property type="project" value="TreeGrafter"/>
</dbReference>
<accession>A0A2S2E5I3</accession>
<evidence type="ECO:0000256" key="11">
    <source>
        <dbReference type="SAM" id="SignalP"/>
    </source>
</evidence>
<dbReference type="RefSeq" id="WP_109340394.1">
    <property type="nucleotide sequence ID" value="NZ_CP029347.1"/>
</dbReference>
<dbReference type="Pfam" id="PF07244">
    <property type="entry name" value="POTRA"/>
    <property type="match status" value="1"/>
</dbReference>
<gene>
    <name evidence="15" type="ORF">HMF8227_02407</name>
</gene>
<dbReference type="Proteomes" id="UP000245728">
    <property type="component" value="Chromosome"/>
</dbReference>
<evidence type="ECO:0000256" key="6">
    <source>
        <dbReference type="ARBA" id="ARBA00022729"/>
    </source>
</evidence>
<dbReference type="Gene3D" id="2.40.160.50">
    <property type="entry name" value="membrane protein fhac: a member of the omp85/tpsb transporter family"/>
    <property type="match status" value="1"/>
</dbReference>
<dbReference type="InterPro" id="IPR035243">
    <property type="entry name" value="TamA_POTRA_Dom_1"/>
</dbReference>
<dbReference type="OrthoDB" id="9803054at2"/>
<dbReference type="Pfam" id="PF17243">
    <property type="entry name" value="POTRA_TamA_1"/>
    <property type="match status" value="1"/>
</dbReference>
<evidence type="ECO:0000313" key="16">
    <source>
        <dbReference type="Proteomes" id="UP000245728"/>
    </source>
</evidence>
<keyword evidence="16" id="KW-1185">Reference proteome</keyword>
<evidence type="ECO:0000256" key="7">
    <source>
        <dbReference type="ARBA" id="ARBA00023136"/>
    </source>
</evidence>
<evidence type="ECO:0000256" key="5">
    <source>
        <dbReference type="ARBA" id="ARBA00022692"/>
    </source>
</evidence>
<keyword evidence="4" id="KW-1134">Transmembrane beta strand</keyword>
<dbReference type="PANTHER" id="PTHR12815">
    <property type="entry name" value="SORTING AND ASSEMBLY MACHINERY SAMM50 PROTEIN FAMILY MEMBER"/>
    <property type="match status" value="1"/>
</dbReference>
<comment type="similarity">
    <text evidence="2">Belongs to the TamA family.</text>
</comment>
<dbReference type="GO" id="GO:0009279">
    <property type="term" value="C:cell outer membrane"/>
    <property type="evidence" value="ECO:0007669"/>
    <property type="project" value="UniProtKB-SubCell"/>
</dbReference>
<comment type="subunit">
    <text evidence="10">Interacts with TamB to form the translocation and assembly module (TAM).</text>
</comment>
<keyword evidence="5" id="KW-0812">Transmembrane</keyword>
<evidence type="ECO:0000259" key="13">
    <source>
        <dbReference type="Pfam" id="PF07244"/>
    </source>
</evidence>
<dbReference type="InterPro" id="IPR000184">
    <property type="entry name" value="Bac_surfAg_D15"/>
</dbReference>
<dbReference type="InterPro" id="IPR010827">
    <property type="entry name" value="BamA/TamA_POTRA"/>
</dbReference>
<reference evidence="15 16" key="1">
    <citation type="submission" date="2018-05" db="EMBL/GenBank/DDBJ databases">
        <title>Salinimonas sp. HMF8227 Genome sequencing and assembly.</title>
        <authorList>
            <person name="Kang H."/>
            <person name="Kang J."/>
            <person name="Cha I."/>
            <person name="Kim H."/>
            <person name="Joh K."/>
        </authorList>
    </citation>
    <scope>NUCLEOTIDE SEQUENCE [LARGE SCALE GENOMIC DNA]</scope>
    <source>
        <strain evidence="15 16">HMF8227</strain>
    </source>
</reference>
<dbReference type="GO" id="GO:0009306">
    <property type="term" value="P:protein secretion"/>
    <property type="evidence" value="ECO:0007669"/>
    <property type="project" value="TreeGrafter"/>
</dbReference>
<evidence type="ECO:0000256" key="3">
    <source>
        <dbReference type="ARBA" id="ARBA00015419"/>
    </source>
</evidence>
<dbReference type="PANTHER" id="PTHR12815:SF47">
    <property type="entry name" value="TRANSLOCATION AND ASSEMBLY MODULE SUBUNIT TAMA"/>
    <property type="match status" value="1"/>
</dbReference>
<sequence length="582" mass="65346">MSIRQLTALLLSLCLAVPLSADPILEIDIEGVEGPLEKNIRAHLGPIPDSPELISRYAASARKHSRQALIALGYNQASVKTRLSRSKSPPRLNISVLPGRRTLIQDVSLTVTSPEPLADEFKQVIEHIKQLKGQPLHHGEYDSAKQRLDNTARTLGYLDGQWQNHTLKVHPNSASAEILWHYNAGRRYRIDQILFKGTDVSEDLLFRMSPIKEGQYYHSNLLSRLDNALRQTGYFSDVLVSPDFKQKTDRGVPLVVSLTDAPDHSIKLGLGYVTDTGPRASIGWKTPKVNAAGHSQETVLRYSPVNPYASFLYSIPGQSPLKQQYQLGLTLEENEFGDLKSRQASAIVAWQDSDRKWVSRYELRWLTEEWDIFRQSFDADYLLLGAQFSTTRRKGSINDPSSGFQQNYQIQATDESLGASDSLIQLVADWKWVKRWQAHRLVLRARAGINLKSNDNPRSVAPSLRFFAGGDNSLRGFDYHSLGPSITVTDPENGDQQNLVVGGNRLLTGTLEYQYYLSESWRVPLFTDAGNAFNNEDMDVIQSVGSGIHWLSPVGPIRFEFGYGISEDDPPWRLHISMGAEF</sequence>
<feature type="domain" description="Bacterial surface antigen (D15)" evidence="12">
    <location>
        <begin position="350"/>
        <end position="582"/>
    </location>
</feature>
<dbReference type="AlphaFoldDB" id="A0A2S2E5I3"/>
<keyword evidence="8" id="KW-0998">Cell outer membrane</keyword>
<keyword evidence="7" id="KW-0472">Membrane</keyword>
<evidence type="ECO:0000256" key="1">
    <source>
        <dbReference type="ARBA" id="ARBA00004442"/>
    </source>
</evidence>
<dbReference type="KEGG" id="salh:HMF8227_02407"/>
<keyword evidence="6 11" id="KW-0732">Signal</keyword>
<feature type="chain" id="PRO_5015727540" description="Translocation and assembly module subunit TamA" evidence="11">
    <location>
        <begin position="22"/>
        <end position="582"/>
    </location>
</feature>
<evidence type="ECO:0000259" key="12">
    <source>
        <dbReference type="Pfam" id="PF01103"/>
    </source>
</evidence>
<feature type="domain" description="TamA POTRA" evidence="14">
    <location>
        <begin position="26"/>
        <end position="96"/>
    </location>
</feature>
<feature type="domain" description="POTRA" evidence="13">
    <location>
        <begin position="188"/>
        <end position="257"/>
    </location>
</feature>
<proteinExistence type="inferred from homology"/>
<dbReference type="EMBL" id="CP029347">
    <property type="protein sequence ID" value="AWL12859.1"/>
    <property type="molecule type" value="Genomic_DNA"/>
</dbReference>
<feature type="signal peptide" evidence="11">
    <location>
        <begin position="1"/>
        <end position="21"/>
    </location>
</feature>
<evidence type="ECO:0000256" key="4">
    <source>
        <dbReference type="ARBA" id="ARBA00022452"/>
    </source>
</evidence>
<evidence type="ECO:0000256" key="8">
    <source>
        <dbReference type="ARBA" id="ARBA00023237"/>
    </source>
</evidence>
<evidence type="ECO:0000259" key="14">
    <source>
        <dbReference type="Pfam" id="PF17243"/>
    </source>
</evidence>
<dbReference type="InterPro" id="IPR039910">
    <property type="entry name" value="D15-like"/>
</dbReference>
<evidence type="ECO:0000256" key="10">
    <source>
        <dbReference type="ARBA" id="ARBA00093548"/>
    </source>
</evidence>
<evidence type="ECO:0000313" key="15">
    <source>
        <dbReference type="EMBL" id="AWL12859.1"/>
    </source>
</evidence>
<comment type="subcellular location">
    <subcellularLocation>
        <location evidence="1">Cell outer membrane</location>
    </subcellularLocation>
</comment>
<dbReference type="Gene3D" id="3.10.20.310">
    <property type="entry name" value="membrane protein fhac"/>
    <property type="match status" value="3"/>
</dbReference>